<evidence type="ECO:0000313" key="7">
    <source>
        <dbReference type="EMBL" id="KZS20649.1"/>
    </source>
</evidence>
<dbReference type="GO" id="GO:0015074">
    <property type="term" value="P:DNA integration"/>
    <property type="evidence" value="ECO:0007669"/>
    <property type="project" value="InterPro"/>
</dbReference>
<dbReference type="InterPro" id="IPR043502">
    <property type="entry name" value="DNA/RNA_pol_sf"/>
</dbReference>
<dbReference type="Proteomes" id="UP000076858">
    <property type="component" value="Unassembled WGS sequence"/>
</dbReference>
<feature type="region of interest" description="Disordered" evidence="4">
    <location>
        <begin position="235"/>
        <end position="254"/>
    </location>
</feature>
<feature type="compositionally biased region" description="Basic and acidic residues" evidence="4">
    <location>
        <begin position="235"/>
        <end position="246"/>
    </location>
</feature>
<dbReference type="GO" id="GO:0071897">
    <property type="term" value="P:DNA biosynthetic process"/>
    <property type="evidence" value="ECO:0007669"/>
    <property type="project" value="UniProtKB-ARBA"/>
</dbReference>
<dbReference type="InterPro" id="IPR013762">
    <property type="entry name" value="Integrase-like_cat_sf"/>
</dbReference>
<dbReference type="InterPro" id="IPR000477">
    <property type="entry name" value="RT_dom"/>
</dbReference>
<gene>
    <name evidence="7" type="ORF">APZ42_012566</name>
</gene>
<feature type="coiled-coil region" evidence="3">
    <location>
        <begin position="1512"/>
        <end position="1547"/>
    </location>
</feature>
<feature type="region of interest" description="Disordered" evidence="4">
    <location>
        <begin position="1116"/>
        <end position="1159"/>
    </location>
</feature>
<evidence type="ECO:0000259" key="6">
    <source>
        <dbReference type="PROSITE" id="PS51898"/>
    </source>
</evidence>
<dbReference type="InterPro" id="IPR002104">
    <property type="entry name" value="Integrase_catalytic"/>
</dbReference>
<dbReference type="PANTHER" id="PTHR33050">
    <property type="entry name" value="REVERSE TRANSCRIPTASE DOMAIN-CONTAINING PROTEIN"/>
    <property type="match status" value="1"/>
</dbReference>
<dbReference type="CDD" id="cd03714">
    <property type="entry name" value="RT_DIRS1"/>
    <property type="match status" value="1"/>
</dbReference>
<dbReference type="Gene3D" id="1.10.443.10">
    <property type="entry name" value="Intergrase catalytic core"/>
    <property type="match status" value="1"/>
</dbReference>
<evidence type="ECO:0000313" key="8">
    <source>
        <dbReference type="Proteomes" id="UP000076858"/>
    </source>
</evidence>
<dbReference type="PROSITE" id="PS51898">
    <property type="entry name" value="TYR_RECOMBINASE"/>
    <property type="match status" value="1"/>
</dbReference>
<protein>
    <recommendedName>
        <fullName evidence="9">Reverse transcriptase domain-containing protein</fullName>
    </recommendedName>
</protein>
<feature type="domain" description="Reverse transcriptase" evidence="5">
    <location>
        <begin position="336"/>
        <end position="518"/>
    </location>
</feature>
<dbReference type="InterPro" id="IPR011010">
    <property type="entry name" value="DNA_brk_join_enz"/>
</dbReference>
<evidence type="ECO:0000256" key="2">
    <source>
        <dbReference type="ARBA" id="ARBA00023172"/>
    </source>
</evidence>
<reference evidence="7 8" key="1">
    <citation type="submission" date="2016-03" db="EMBL/GenBank/DDBJ databases">
        <title>EvidentialGene: Evidence-directed Construction of Genes on Genomes.</title>
        <authorList>
            <person name="Gilbert D.G."/>
            <person name="Choi J.-H."/>
            <person name="Mockaitis K."/>
            <person name="Colbourne J."/>
            <person name="Pfrender M."/>
        </authorList>
    </citation>
    <scope>NUCLEOTIDE SEQUENCE [LARGE SCALE GENOMIC DNA]</scope>
    <source>
        <strain evidence="7 8">Xinb3</strain>
        <tissue evidence="7">Complete organism</tissue>
    </source>
</reference>
<feature type="region of interest" description="Disordered" evidence="4">
    <location>
        <begin position="1294"/>
        <end position="1318"/>
    </location>
</feature>
<dbReference type="GO" id="GO:0042575">
    <property type="term" value="C:DNA polymerase complex"/>
    <property type="evidence" value="ECO:0007669"/>
    <property type="project" value="UniProtKB-ARBA"/>
</dbReference>
<keyword evidence="8" id="KW-1185">Reference proteome</keyword>
<dbReference type="EMBL" id="LRGB01000139">
    <property type="protein sequence ID" value="KZS20649.1"/>
    <property type="molecule type" value="Genomic_DNA"/>
</dbReference>
<dbReference type="PROSITE" id="PS50878">
    <property type="entry name" value="RT_POL"/>
    <property type="match status" value="1"/>
</dbReference>
<dbReference type="SUPFAM" id="SSF53098">
    <property type="entry name" value="Ribonuclease H-like"/>
    <property type="match status" value="1"/>
</dbReference>
<evidence type="ECO:0000256" key="1">
    <source>
        <dbReference type="ARBA" id="ARBA00023125"/>
    </source>
</evidence>
<dbReference type="GO" id="GO:0003677">
    <property type="term" value="F:DNA binding"/>
    <property type="evidence" value="ECO:0007669"/>
    <property type="project" value="UniProtKB-KW"/>
</dbReference>
<keyword evidence="2" id="KW-0233">DNA recombination</keyword>
<sequence>MSYPSSSSSDSSSSSSSSSDDERSKIVSFSFSRAQSTSLAKWVVTGIGSQRVKDARESFKPKLKSKEGILTNPTLDEDLYTELKALKRSNASKANIDPLEKEFHKLSFRVLDLAKPLIYLSSRQKIKRKSKKDVFAIRTALKLWASLYHDILATRRHNIVTQVYPNFMSLLDDHKLFKGGDLLFGPAFVNKLVGHAKAQSTLQQIRPSSNVLKYCDVLCKPQVFNLILQQNDPRVSRRSDDNRQQDRNAIPRVNNENNFGYETVSLAFHNSFGGRISRFVESWSVITKDPWIQQTVSRGFRLDFTSEPVQYFIPCNAPMTNTQSDLCDGEVRSLLEKGAIVSSQGKGFLIEIFLIPKKSGGFRPIINLKGLNSFIKYRHFKMEGIQTIRQTIRRGDWLAKIDLKDAYLSVPMREDCRRFLRFQWKGVIYEFVCLPFGLASAPWAFTKLLRPVVAHLRRMGIRVIIYLDDILIVQASREATSQAVKIVRRLLESLSFVISEVKSEEDPTQEIEYIRLTISSIPMTLSLPDKKVTEIKNGCRLVLRKDVLSLRDMASMLGNFDWASAAVNFAQSHYRSFQALYLSNFKSAKGDLHKRVKLNSDSRADLVWRMENGCLDYSLERSARLRIPPIQPHPALFIEDNPGPSVHSPGHALLAEPNLVHDVDGASIGLPSAIPPNSEPLDLFAGRVSPAHDGRLHTTNRMETIRNCLRSRDLPEDVINVILAATRANTHSSYQTVSASWHDWCSRGDVDPLSASIEDVLKFLTEAFTAGKSFSTVNILRSMLSSTLSLAPDGLQDTGKHPMVIKLLRGVYHSNPPCPKYAHIWDPAIVLSHLSSSTTSKMSIIQLSRKTSTLLALTSLLRCAEMATIQAQSISFTDAGVTFILGNLRKPQRAVPLHKLSIKRWPHDLAICPVATLEDYIKCTLARRNDVNKNTLFLSTTKPFQPVSSSTIGRWIKDQLKSAGVDTNIYTAHSTRGAAASKAAASGVPIQAIFKQGHWSREATFARFYQREIKGASKFIGKRHFWRRDGRILQRIGMVSKKDVVKSFHLKRLEFFIELCNQINQRDKHKDPVVSRLHFIDPIVALSDDICNEWRNVPQLKALRDNFRKYQSALPQEKKRKAKLREVKQVPTPRSLRRQRRLKRENENESDTSDSTDEIHKKPGFGNLIAFMEFLMVLHHSSASAERCFSVLKLICSPLCKKLSPETTLILMHVNSYKSHPTSSQSHTHDLISGIIGEQIEKFKIEGKVVCIVSDNGANIRKAVRSIQDCAQERENARHLTCMQAAKAKRQVKAAKLSDISGKPKAKKAKQSSSENDSSIIHEAVMHIDIESESDMEPHNHIVGIDFNKVLDAIRPVSLETDHDEAFRKLQKLWNISCQVKTRVVPRWNLEYDSVNSITEQDSVILDGIMKKLKLKHLNASDRVLLKEYLAVMGPIVIYLDVMQGERNTYLGCVIPCIGKIKTAIAEMTNILYRGYGANFRRGIMTHLNRRFDTILKRELFMLSTVNRHFKLNSVQKEEEELATHVRRLLEKKLEELHSTLENIRESNLCFYDLTQLCRQALLLSACLVQVNLFELQEEITSPTISLKQFQS</sequence>
<dbReference type="Gene3D" id="3.30.70.270">
    <property type="match status" value="1"/>
</dbReference>
<dbReference type="Gene3D" id="1.10.150.130">
    <property type="match status" value="1"/>
</dbReference>
<feature type="region of interest" description="Disordered" evidence="4">
    <location>
        <begin position="1"/>
        <end position="23"/>
    </location>
</feature>
<evidence type="ECO:0000256" key="3">
    <source>
        <dbReference type="SAM" id="Coils"/>
    </source>
</evidence>
<organism evidence="7 8">
    <name type="scientific">Daphnia magna</name>
    <dbReference type="NCBI Taxonomy" id="35525"/>
    <lineage>
        <taxon>Eukaryota</taxon>
        <taxon>Metazoa</taxon>
        <taxon>Ecdysozoa</taxon>
        <taxon>Arthropoda</taxon>
        <taxon>Crustacea</taxon>
        <taxon>Branchiopoda</taxon>
        <taxon>Diplostraca</taxon>
        <taxon>Cladocera</taxon>
        <taxon>Anomopoda</taxon>
        <taxon>Daphniidae</taxon>
        <taxon>Daphnia</taxon>
    </lineage>
</organism>
<dbReference type="SUPFAM" id="SSF56349">
    <property type="entry name" value="DNA breaking-rejoining enzymes"/>
    <property type="match status" value="1"/>
</dbReference>
<dbReference type="OrthoDB" id="10057873at2759"/>
<accession>A0A162RMX6</accession>
<keyword evidence="3" id="KW-0175">Coiled coil</keyword>
<feature type="domain" description="Tyr recombinase" evidence="6">
    <location>
        <begin position="820"/>
        <end position="1025"/>
    </location>
</feature>
<dbReference type="InterPro" id="IPR010998">
    <property type="entry name" value="Integrase_recombinase_N"/>
</dbReference>
<evidence type="ECO:0008006" key="9">
    <source>
        <dbReference type="Google" id="ProtNLM"/>
    </source>
</evidence>
<dbReference type="SUPFAM" id="SSF56672">
    <property type="entry name" value="DNA/RNA polymerases"/>
    <property type="match status" value="1"/>
</dbReference>
<evidence type="ECO:0000259" key="5">
    <source>
        <dbReference type="PROSITE" id="PS50878"/>
    </source>
</evidence>
<proteinExistence type="predicted"/>
<dbReference type="SUPFAM" id="SSF47823">
    <property type="entry name" value="lambda integrase-like, N-terminal domain"/>
    <property type="match status" value="1"/>
</dbReference>
<dbReference type="GO" id="GO:0006310">
    <property type="term" value="P:DNA recombination"/>
    <property type="evidence" value="ECO:0007669"/>
    <property type="project" value="UniProtKB-KW"/>
</dbReference>
<keyword evidence="1" id="KW-0238">DNA-binding</keyword>
<dbReference type="Pfam" id="PF00589">
    <property type="entry name" value="Phage_integrase"/>
    <property type="match status" value="1"/>
</dbReference>
<dbReference type="Pfam" id="PF00078">
    <property type="entry name" value="RVT_1"/>
    <property type="match status" value="1"/>
</dbReference>
<name>A0A162RMX6_9CRUS</name>
<dbReference type="InterPro" id="IPR012337">
    <property type="entry name" value="RNaseH-like_sf"/>
</dbReference>
<dbReference type="InterPro" id="IPR043128">
    <property type="entry name" value="Rev_trsase/Diguanyl_cyclase"/>
</dbReference>
<dbReference type="PANTHER" id="PTHR33050:SF7">
    <property type="entry name" value="RIBONUCLEASE H"/>
    <property type="match status" value="1"/>
</dbReference>
<comment type="caution">
    <text evidence="7">The sequence shown here is derived from an EMBL/GenBank/DDBJ whole genome shotgun (WGS) entry which is preliminary data.</text>
</comment>
<dbReference type="Gene3D" id="3.10.10.10">
    <property type="entry name" value="HIV Type 1 Reverse Transcriptase, subunit A, domain 1"/>
    <property type="match status" value="1"/>
</dbReference>
<dbReference type="InterPro" id="IPR052055">
    <property type="entry name" value="Hepadnavirus_pol/RT"/>
</dbReference>
<feature type="compositionally biased region" description="Low complexity" evidence="4">
    <location>
        <begin position="1"/>
        <end position="18"/>
    </location>
</feature>
<evidence type="ECO:0000256" key="4">
    <source>
        <dbReference type="SAM" id="MobiDB-lite"/>
    </source>
</evidence>